<protein>
    <submittedName>
        <fullName evidence="1">YigZ family protein</fullName>
    </submittedName>
</protein>
<name>A0AC61MY40_9FIRM</name>
<dbReference type="EMBL" id="CP068393">
    <property type="protein sequence ID" value="QUC67977.1"/>
    <property type="molecule type" value="Genomic_DNA"/>
</dbReference>
<evidence type="ECO:0000313" key="2">
    <source>
        <dbReference type="Proteomes" id="UP000682782"/>
    </source>
</evidence>
<sequence length="212" mass="23582">MTESYITVSGNSCEEIIINKSRFIGYASPCISENEALSFLQKIKEEHKTATHHCYAYIIGENQGIMRYSDDGEPGGTAGLPIMDVMRTKSIVNCCIVVVRYFGGTLLGTGGLVRAYTQCAQAALSASGIVRMEKTSFYRCTLPYSAWDRFRYTAEHLPVKIERIEYGSSISFLLALRSSEIDDLFPRLSDAADRSLESIPDSESYAAWEAYT</sequence>
<dbReference type="Proteomes" id="UP000682782">
    <property type="component" value="Chromosome"/>
</dbReference>
<evidence type="ECO:0000313" key="1">
    <source>
        <dbReference type="EMBL" id="QUC67977.1"/>
    </source>
</evidence>
<keyword evidence="2" id="KW-1185">Reference proteome</keyword>
<gene>
    <name evidence="1" type="ORF">JYE49_04580</name>
</gene>
<proteinExistence type="predicted"/>
<accession>A0AC61MY40</accession>
<reference evidence="1" key="1">
    <citation type="submission" date="2021-01" db="EMBL/GenBank/DDBJ databases">
        <title>Complete genome sequence of Clostridiales bacterium R-7.</title>
        <authorList>
            <person name="Mahoney-Kurpe S.C."/>
            <person name="Palevich N."/>
            <person name="Koike S."/>
            <person name="Moon C.D."/>
            <person name="Attwood G.T."/>
        </authorList>
    </citation>
    <scope>NUCLEOTIDE SEQUENCE</scope>
    <source>
        <strain evidence="1">R-7</strain>
    </source>
</reference>
<organism evidence="1 2">
    <name type="scientific">Aristaeella hokkaidonensis</name>
    <dbReference type="NCBI Taxonomy" id="3046382"/>
    <lineage>
        <taxon>Bacteria</taxon>
        <taxon>Bacillati</taxon>
        <taxon>Bacillota</taxon>
        <taxon>Clostridia</taxon>
        <taxon>Eubacteriales</taxon>
        <taxon>Aristaeellaceae</taxon>
        <taxon>Aristaeella</taxon>
    </lineage>
</organism>